<sequence>MSKINWVPTDLELRDVKVTPAEAITAVDRVRKTLVLFIAFGKGSDEVIKDYELLYTSMATVVDDWSDEEGPGGSDDENEGYGLPADLSQGFSAPRPQHPALPSRPFVPRLQNWRMNLCGLSQVYGLYFAAYGFLGDMELVVTACDNGDVIAYYTSEVARYISAMMVDPQKQATPPLPFFHENVGTSAWGLALHAKTRLLAVSSNRHEVTVFAFALNRLTRSFSSLVRPRMRPAEAAVLSRKRDWRIMLHLGRSGNNIPSIDFVSNDSGHAEKVCAVDISEQFWLLDIWRPCTSPTLLRPRDVHWGHRQSYWGVLALPDSSFLDVGTHSPRQGLDGEVRNWMVALGLNRPVRPGGTKPLYWIDTTSSLGRVLMSLSFNPDQDDSTLEQYSLRSRAQADGPMATGHLEFYNAALSHNQAESIEGDGDESLVDDIDDEDEDDDDDDEEGGDEAPAGETNTGAGGDDDSDSIDMMATQPPPDPHTSFLYHTNANGQLTSPIDTAASALLSSAVSNLATVMDPPDIPPQTTYASHQHLPLLPYPHLPRDVQTPRSSVGAPSRMRMLYKPHLGKTFKEPHTYFEKDFWLRRRREYNEEKKKQNQAGIAAIADNTSFFVTGSYDIRLLSTDADFIDLYCQDPFRGPRLPGTYTHIYRTNMILHVPELNLVVAGNQAGRVALISLIKCAFAQPRVRGDRCFRVDMLLPTRREEAKRKLRPNVPSSGSQSGRRQKSTTMSTCDSEQFGRKGFPTTGSTG</sequence>
<reference evidence="2" key="1">
    <citation type="submission" date="2022-11" db="EMBL/GenBank/DDBJ databases">
        <authorList>
            <person name="Scott C."/>
            <person name="Bruce N."/>
        </authorList>
    </citation>
    <scope>NUCLEOTIDE SEQUENCE</scope>
</reference>
<dbReference type="Proteomes" id="UP000838763">
    <property type="component" value="Unassembled WGS sequence"/>
</dbReference>
<keyword evidence="3" id="KW-1185">Reference proteome</keyword>
<name>A0A9P1MAN2_9PEZI</name>
<dbReference type="Pfam" id="PF08728">
    <property type="entry name" value="CRT10"/>
    <property type="match status" value="1"/>
</dbReference>
<dbReference type="InterPro" id="IPR014839">
    <property type="entry name" value="Crt10"/>
</dbReference>
<feature type="region of interest" description="Disordered" evidence="1">
    <location>
        <begin position="65"/>
        <end position="88"/>
    </location>
</feature>
<feature type="compositionally biased region" description="Acidic residues" evidence="1">
    <location>
        <begin position="65"/>
        <end position="79"/>
    </location>
</feature>
<proteinExistence type="predicted"/>
<dbReference type="OrthoDB" id="5591786at2759"/>
<gene>
    <name evidence="2" type="ORF">PPNO1_LOCUS6069</name>
</gene>
<feature type="region of interest" description="Disordered" evidence="1">
    <location>
        <begin position="704"/>
        <end position="750"/>
    </location>
</feature>
<organism evidence="2 3">
    <name type="scientific">Parascedosporium putredinis</name>
    <dbReference type="NCBI Taxonomy" id="1442378"/>
    <lineage>
        <taxon>Eukaryota</taxon>
        <taxon>Fungi</taxon>
        <taxon>Dikarya</taxon>
        <taxon>Ascomycota</taxon>
        <taxon>Pezizomycotina</taxon>
        <taxon>Sordariomycetes</taxon>
        <taxon>Hypocreomycetidae</taxon>
        <taxon>Microascales</taxon>
        <taxon>Microascaceae</taxon>
        <taxon>Parascedosporium</taxon>
    </lineage>
</organism>
<protein>
    <submittedName>
        <fullName evidence="2">Uncharacterized protein</fullName>
    </submittedName>
</protein>
<evidence type="ECO:0000256" key="1">
    <source>
        <dbReference type="SAM" id="MobiDB-lite"/>
    </source>
</evidence>
<dbReference type="EMBL" id="CALLCH030000015">
    <property type="protein sequence ID" value="CAI4216414.1"/>
    <property type="molecule type" value="Genomic_DNA"/>
</dbReference>
<feature type="compositionally biased region" description="Acidic residues" evidence="1">
    <location>
        <begin position="420"/>
        <end position="448"/>
    </location>
</feature>
<evidence type="ECO:0000313" key="2">
    <source>
        <dbReference type="EMBL" id="CAI4216414.1"/>
    </source>
</evidence>
<evidence type="ECO:0000313" key="3">
    <source>
        <dbReference type="Proteomes" id="UP000838763"/>
    </source>
</evidence>
<comment type="caution">
    <text evidence="2">The sequence shown here is derived from an EMBL/GenBank/DDBJ whole genome shotgun (WGS) entry which is preliminary data.</text>
</comment>
<feature type="region of interest" description="Disordered" evidence="1">
    <location>
        <begin position="418"/>
        <end position="478"/>
    </location>
</feature>
<accession>A0A9P1MAN2</accession>
<dbReference type="AlphaFoldDB" id="A0A9P1MAN2"/>